<accession>A0A6N9HF17</accession>
<sequence length="68" mass="7515">MLLQLLTLLLLPLPLLPTLLLLLPQLHPLLRLLLPLLPLLSNSFAGKKKPAFGPVFFRLSGLTIRGQV</sequence>
<evidence type="ECO:0000313" key="1">
    <source>
        <dbReference type="EMBL" id="MYN01989.1"/>
    </source>
</evidence>
<reference evidence="1 2" key="1">
    <citation type="submission" date="2019-12" db="EMBL/GenBank/DDBJ databases">
        <title>Novel species isolated from a subtropical stream in China.</title>
        <authorList>
            <person name="Lu H."/>
        </authorList>
    </citation>
    <scope>NUCLEOTIDE SEQUENCE [LARGE SCALE GENOMIC DNA]</scope>
    <source>
        <strain evidence="1 2">DS3</strain>
    </source>
</reference>
<keyword evidence="2" id="KW-1185">Reference proteome</keyword>
<dbReference type="AlphaFoldDB" id="A0A6N9HF17"/>
<protein>
    <submittedName>
        <fullName evidence="1">Uncharacterized protein</fullName>
    </submittedName>
</protein>
<evidence type="ECO:0000313" key="2">
    <source>
        <dbReference type="Proteomes" id="UP000448575"/>
    </source>
</evidence>
<dbReference type="Proteomes" id="UP000448575">
    <property type="component" value="Unassembled WGS sequence"/>
</dbReference>
<gene>
    <name evidence="1" type="ORF">GTP41_07720</name>
</gene>
<comment type="caution">
    <text evidence="1">The sequence shown here is derived from an EMBL/GenBank/DDBJ whole genome shotgun (WGS) entry which is preliminary data.</text>
</comment>
<dbReference type="EMBL" id="WWCJ01000004">
    <property type="protein sequence ID" value="MYN01989.1"/>
    <property type="molecule type" value="Genomic_DNA"/>
</dbReference>
<proteinExistence type="predicted"/>
<name>A0A6N9HF17_9BURK</name>
<organism evidence="1 2">
    <name type="scientific">Pseudoduganella guangdongensis</name>
    <dbReference type="NCBI Taxonomy" id="2692179"/>
    <lineage>
        <taxon>Bacteria</taxon>
        <taxon>Pseudomonadati</taxon>
        <taxon>Pseudomonadota</taxon>
        <taxon>Betaproteobacteria</taxon>
        <taxon>Burkholderiales</taxon>
        <taxon>Oxalobacteraceae</taxon>
        <taxon>Telluria group</taxon>
        <taxon>Pseudoduganella</taxon>
    </lineage>
</organism>